<proteinExistence type="inferred from homology"/>
<evidence type="ECO:0000256" key="7">
    <source>
        <dbReference type="ARBA" id="ARBA00023010"/>
    </source>
</evidence>
<dbReference type="GO" id="GO:0005886">
    <property type="term" value="C:plasma membrane"/>
    <property type="evidence" value="ECO:0007669"/>
    <property type="project" value="UniProtKB-SubCell"/>
</dbReference>
<dbReference type="SUPFAM" id="SSF82866">
    <property type="entry name" value="Multidrug efflux transporter AcrB transmembrane domain"/>
    <property type="match status" value="1"/>
</dbReference>
<reference evidence="12" key="2">
    <citation type="submission" date="2022-04" db="EMBL/GenBank/DDBJ databases">
        <title>Sequencing and genomic assembly of Halococcus dombrowskii.</title>
        <authorList>
            <person name="Lim S.W."/>
            <person name="MacLea K.S."/>
        </authorList>
    </citation>
    <scope>NUCLEOTIDE SEQUENCE</scope>
    <source>
        <strain evidence="12">H4</strain>
    </source>
</reference>
<protein>
    <recommendedName>
        <fullName evidence="9">Protein-export membrane protein SecD</fullName>
    </recommendedName>
</protein>
<feature type="domain" description="Protein export membrane protein SecD/SecF C-terminal" evidence="10">
    <location>
        <begin position="369"/>
        <end position="522"/>
    </location>
</feature>
<dbReference type="GO" id="GO:0065002">
    <property type="term" value="P:intracellular protein transmembrane transport"/>
    <property type="evidence" value="ECO:0007669"/>
    <property type="project" value="UniProtKB-UniRule"/>
</dbReference>
<dbReference type="Proteomes" id="UP001500962">
    <property type="component" value="Unassembled WGS sequence"/>
</dbReference>
<reference evidence="11" key="1">
    <citation type="journal article" date="2014" name="Int. J. Syst. Evol. Microbiol.">
        <title>Complete genome sequence of Corynebacterium casei LMG S-19264T (=DSM 44701T), isolated from a smear-ripened cheese.</title>
        <authorList>
            <consortium name="US DOE Joint Genome Institute (JGI-PGF)"/>
            <person name="Walter F."/>
            <person name="Albersmeier A."/>
            <person name="Kalinowski J."/>
            <person name="Ruckert C."/>
        </authorList>
    </citation>
    <scope>NUCLEOTIDE SEQUENCE</scope>
    <source>
        <strain evidence="11">JCM 12289</strain>
    </source>
</reference>
<keyword evidence="4 9" id="KW-0812">Transmembrane</keyword>
<dbReference type="NCBIfam" id="NF006215">
    <property type="entry name" value="PRK08343.1-1"/>
    <property type="match status" value="1"/>
</dbReference>
<dbReference type="PANTHER" id="PTHR30081">
    <property type="entry name" value="PROTEIN-EXPORT MEMBRANE PROTEIN SEC"/>
    <property type="match status" value="1"/>
</dbReference>
<feature type="transmembrane region" description="Helical" evidence="9">
    <location>
        <begin position="438"/>
        <end position="459"/>
    </location>
</feature>
<feature type="transmembrane region" description="Helical" evidence="9">
    <location>
        <begin position="506"/>
        <end position="524"/>
    </location>
</feature>
<accession>A0AAV3SMH2</accession>
<organism evidence="11 14">
    <name type="scientific">Halococcus dombrowskii</name>
    <dbReference type="NCBI Taxonomy" id="179637"/>
    <lineage>
        <taxon>Archaea</taxon>
        <taxon>Methanobacteriati</taxon>
        <taxon>Methanobacteriota</taxon>
        <taxon>Stenosarchaea group</taxon>
        <taxon>Halobacteria</taxon>
        <taxon>Halobacteriales</taxon>
        <taxon>Halococcaceae</taxon>
        <taxon>Halococcus</taxon>
    </lineage>
</organism>
<dbReference type="PANTHER" id="PTHR30081:SF1">
    <property type="entry name" value="PROTEIN TRANSLOCASE SUBUNIT SECD"/>
    <property type="match status" value="1"/>
</dbReference>
<dbReference type="Gene3D" id="1.20.1640.10">
    <property type="entry name" value="Multidrug efflux transporter AcrB transmembrane domain"/>
    <property type="match status" value="1"/>
</dbReference>
<dbReference type="InterPro" id="IPR048634">
    <property type="entry name" value="SecD_SecF_C"/>
</dbReference>
<dbReference type="HAMAP" id="MF_01463_A">
    <property type="entry name" value="SecD_A"/>
    <property type="match status" value="1"/>
</dbReference>
<keyword evidence="2 9" id="KW-0813">Transport</keyword>
<dbReference type="InterPro" id="IPR024912">
    <property type="entry name" value="SecD_arc"/>
</dbReference>
<keyword evidence="5 9" id="KW-0653">Protein transport</keyword>
<dbReference type="KEGG" id="hdo:MUK72_01345"/>
<evidence type="ECO:0000256" key="1">
    <source>
        <dbReference type="ARBA" id="ARBA00004651"/>
    </source>
</evidence>
<evidence type="ECO:0000313" key="12">
    <source>
        <dbReference type="EMBL" id="UOO95370.1"/>
    </source>
</evidence>
<comment type="caution">
    <text evidence="9">Lacks conserved residue(s) required for the propagation of feature annotation.</text>
</comment>
<evidence type="ECO:0000256" key="2">
    <source>
        <dbReference type="ARBA" id="ARBA00022448"/>
    </source>
</evidence>
<evidence type="ECO:0000313" key="13">
    <source>
        <dbReference type="Proteomes" id="UP000830542"/>
    </source>
</evidence>
<evidence type="ECO:0000256" key="6">
    <source>
        <dbReference type="ARBA" id="ARBA00022989"/>
    </source>
</evidence>
<keyword evidence="6 9" id="KW-1133">Transmembrane helix</keyword>
<dbReference type="Gene3D" id="3.30.1360.200">
    <property type="match status" value="1"/>
</dbReference>
<dbReference type="AlphaFoldDB" id="A0AAV3SMH2"/>
<dbReference type="GO" id="GO:0006605">
    <property type="term" value="P:protein targeting"/>
    <property type="evidence" value="ECO:0007669"/>
    <property type="project" value="UniProtKB-UniRule"/>
</dbReference>
<dbReference type="Proteomes" id="UP000830542">
    <property type="component" value="Chromosome"/>
</dbReference>
<feature type="transmembrane region" description="Helical" evidence="9">
    <location>
        <begin position="384"/>
        <end position="403"/>
    </location>
</feature>
<evidence type="ECO:0000313" key="14">
    <source>
        <dbReference type="Proteomes" id="UP001500962"/>
    </source>
</evidence>
<dbReference type="GeneID" id="71760451"/>
<evidence type="ECO:0000256" key="8">
    <source>
        <dbReference type="ARBA" id="ARBA00023136"/>
    </source>
</evidence>
<dbReference type="EMBL" id="BAAADN010000089">
    <property type="protein sequence ID" value="GAA0476615.1"/>
    <property type="molecule type" value="Genomic_DNA"/>
</dbReference>
<keyword evidence="13" id="KW-1185">Reference proteome</keyword>
<feature type="transmembrane region" description="Helical" evidence="9">
    <location>
        <begin position="480"/>
        <end position="500"/>
    </location>
</feature>
<evidence type="ECO:0000313" key="11">
    <source>
        <dbReference type="EMBL" id="GAA0476615.1"/>
    </source>
</evidence>
<sequence>MIRENWRIGLLVIFVLAAAVALFAPGLGGGVAANATNGNVTTGPTNLQYGLDLSGGSQIRAPLSGLTAEGVDVGPRGGNNLTGQVASELNVSTTDVRVRTGNGSATVEVYSGNVSQRAFASALQSAGYDVQQGDVSDGLTKQTYDTAVEVLSNKISESGLSGGSVQTVSSGGERYVSIEVPNQNRSELRELVADQGQVKTVAYFTVEGNRTPSYCEGPVGTNASGNGSANGTGPTTCNVTALPSQQSFQDVRPVRQDQQTGEPVVPVTLTEEAAKPFTEKMQRFGFDDPANRTCGYGRGGGGHCLLTVRDGEVVYSAGVDPDLARGFASGEFVDDPVYQTSAQNASQAQGLQVDLQAGALPAPLNLQEGTSQYILPSVAQRFKGLSLVTGLVAVLAVSVAIFVRYREPRVAVPMLLTGLSEVFILLGFAATIGLPLDLSHIAGFIAVIGTGVDDLVIIADEILQSDVSTGRVFKSRFRRAFWVIGAAAATTVIAMSPLALLSLGDLRGFAIITIVGVLIGVLITRPAYGNVLRRLLTDN</sequence>
<keyword evidence="3 9" id="KW-1003">Cell membrane</keyword>
<dbReference type="EMBL" id="CP095005">
    <property type="protein sequence ID" value="UOO95370.1"/>
    <property type="molecule type" value="Genomic_DNA"/>
</dbReference>
<evidence type="ECO:0000259" key="10">
    <source>
        <dbReference type="Pfam" id="PF02355"/>
    </source>
</evidence>
<comment type="subunit">
    <text evidence="9">Part of the protein translocation apparatus. Forms a complex with SecF.</text>
</comment>
<comment type="similarity">
    <text evidence="9">Belongs to the SecD/SecF family. SecD subfamily.</text>
</comment>
<reference evidence="11" key="3">
    <citation type="submission" date="2023-12" db="EMBL/GenBank/DDBJ databases">
        <authorList>
            <person name="Sun Q."/>
            <person name="Inoue M."/>
        </authorList>
    </citation>
    <scope>NUCLEOTIDE SEQUENCE</scope>
    <source>
        <strain evidence="11">JCM 12289</strain>
    </source>
</reference>
<keyword evidence="7 9" id="KW-0811">Translocation</keyword>
<name>A0AAV3SMH2_HALDO</name>
<comment type="function">
    <text evidence="9">Involved in protein export.</text>
</comment>
<evidence type="ECO:0000256" key="3">
    <source>
        <dbReference type="ARBA" id="ARBA00022475"/>
    </source>
</evidence>
<dbReference type="Gene3D" id="3.30.70.3400">
    <property type="match status" value="1"/>
</dbReference>
<evidence type="ECO:0000256" key="5">
    <source>
        <dbReference type="ARBA" id="ARBA00022927"/>
    </source>
</evidence>
<evidence type="ECO:0000256" key="9">
    <source>
        <dbReference type="HAMAP-Rule" id="MF_01463"/>
    </source>
</evidence>
<feature type="transmembrane region" description="Helical" evidence="9">
    <location>
        <begin position="410"/>
        <end position="432"/>
    </location>
</feature>
<dbReference type="RefSeq" id="WP_244703040.1">
    <property type="nucleotide sequence ID" value="NZ_BAAADN010000089.1"/>
</dbReference>
<evidence type="ECO:0000256" key="4">
    <source>
        <dbReference type="ARBA" id="ARBA00022692"/>
    </source>
</evidence>
<gene>
    <name evidence="9" type="primary">secD</name>
    <name evidence="11" type="ORF">GCM10008985_36150</name>
    <name evidence="12" type="ORF">MUK72_01345</name>
</gene>
<comment type="subcellular location">
    <subcellularLocation>
        <location evidence="1 9">Cell membrane</location>
        <topology evidence="1 9">Multi-pass membrane protein</topology>
    </subcellularLocation>
</comment>
<dbReference type="InterPro" id="IPR022813">
    <property type="entry name" value="SecD/SecF_arch_bac"/>
</dbReference>
<keyword evidence="8 9" id="KW-0472">Membrane</keyword>
<dbReference type="Pfam" id="PF02355">
    <property type="entry name" value="SecD_SecF_C"/>
    <property type="match status" value="1"/>
</dbReference>